<organism evidence="2">
    <name type="scientific">freshwater metagenome</name>
    <dbReference type="NCBI Taxonomy" id="449393"/>
    <lineage>
        <taxon>unclassified sequences</taxon>
        <taxon>metagenomes</taxon>
        <taxon>ecological metagenomes</taxon>
    </lineage>
</organism>
<dbReference type="AlphaFoldDB" id="A0A6J6P9S5"/>
<protein>
    <submittedName>
        <fullName evidence="2">Unannotated protein</fullName>
    </submittedName>
</protein>
<name>A0A6J6P9S5_9ZZZZ</name>
<evidence type="ECO:0000256" key="1">
    <source>
        <dbReference type="SAM" id="MobiDB-lite"/>
    </source>
</evidence>
<sequence length="191" mass="21547">MKPLHQPEPVGHHVGRDGHTAPREVDATNAPAGRIWQTVGAGDEIGSIAQPCVRVLHVSRDLSKVFLGHVAHERCQRWWDRVVGKELRRRSAGFGILAVVWLVGAHPLDPTAYSRGALLHEYCWRWVAEQVRPHRSHQSVIAKCWHTAEEVRTHAKMGVEQLKPFDECVFDEWCRVGVDAEVDGRFAHPST</sequence>
<proteinExistence type="predicted"/>
<accession>A0A6J6P9S5</accession>
<feature type="region of interest" description="Disordered" evidence="1">
    <location>
        <begin position="1"/>
        <end position="30"/>
    </location>
</feature>
<reference evidence="2" key="1">
    <citation type="submission" date="2020-05" db="EMBL/GenBank/DDBJ databases">
        <authorList>
            <person name="Chiriac C."/>
            <person name="Salcher M."/>
            <person name="Ghai R."/>
            <person name="Kavagutti S V."/>
        </authorList>
    </citation>
    <scope>NUCLEOTIDE SEQUENCE</scope>
</reference>
<evidence type="ECO:0000313" key="2">
    <source>
        <dbReference type="EMBL" id="CAB4693064.1"/>
    </source>
</evidence>
<feature type="compositionally biased region" description="Basic and acidic residues" evidence="1">
    <location>
        <begin position="10"/>
        <end position="26"/>
    </location>
</feature>
<gene>
    <name evidence="2" type="ORF">UFOPK2366_00864</name>
</gene>
<dbReference type="EMBL" id="CAEZXM010000142">
    <property type="protein sequence ID" value="CAB4693064.1"/>
    <property type="molecule type" value="Genomic_DNA"/>
</dbReference>